<accession>A0A644T181</accession>
<dbReference type="Pfam" id="PF14035">
    <property type="entry name" value="YlzJ"/>
    <property type="match status" value="1"/>
</dbReference>
<sequence>MILWTVVPLEAIFAGADTQLPQYEEIEYEGTKLVVEKSVSGQMKVVRVLTTNPADYLRSEFQPGAVLKYEPVVKVLS</sequence>
<proteinExistence type="predicted"/>
<reference evidence="1" key="1">
    <citation type="submission" date="2019-08" db="EMBL/GenBank/DDBJ databases">
        <authorList>
            <person name="Kucharzyk K."/>
            <person name="Murdoch R.W."/>
            <person name="Higgins S."/>
            <person name="Loffler F."/>
        </authorList>
    </citation>
    <scope>NUCLEOTIDE SEQUENCE</scope>
</reference>
<dbReference type="InterPro" id="IPR025619">
    <property type="entry name" value="YlzJ"/>
</dbReference>
<organism evidence="1">
    <name type="scientific">bioreactor metagenome</name>
    <dbReference type="NCBI Taxonomy" id="1076179"/>
    <lineage>
        <taxon>unclassified sequences</taxon>
        <taxon>metagenomes</taxon>
        <taxon>ecological metagenomes</taxon>
    </lineage>
</organism>
<gene>
    <name evidence="1" type="ORF">SDC9_06165</name>
</gene>
<dbReference type="EMBL" id="VSSQ01000012">
    <property type="protein sequence ID" value="MPL60604.1"/>
    <property type="molecule type" value="Genomic_DNA"/>
</dbReference>
<name>A0A644T181_9ZZZZ</name>
<protein>
    <recommendedName>
        <fullName evidence="2">YlzJ-like protein</fullName>
    </recommendedName>
</protein>
<dbReference type="AlphaFoldDB" id="A0A644T181"/>
<comment type="caution">
    <text evidence="1">The sequence shown here is derived from an EMBL/GenBank/DDBJ whole genome shotgun (WGS) entry which is preliminary data.</text>
</comment>
<evidence type="ECO:0008006" key="2">
    <source>
        <dbReference type="Google" id="ProtNLM"/>
    </source>
</evidence>
<evidence type="ECO:0000313" key="1">
    <source>
        <dbReference type="EMBL" id="MPL60604.1"/>
    </source>
</evidence>